<reference evidence="11" key="1">
    <citation type="submission" date="2015-07" db="EMBL/GenBank/DDBJ databases">
        <authorList>
            <person name="Kim K.M."/>
        </authorList>
    </citation>
    <scope>NUCLEOTIDE SEQUENCE [LARGE SCALE GENOMIC DNA]</scope>
    <source>
        <strain evidence="11">KCTC 42284</strain>
    </source>
</reference>
<evidence type="ECO:0000256" key="4">
    <source>
        <dbReference type="ARBA" id="ARBA00022763"/>
    </source>
</evidence>
<dbReference type="EMBL" id="CP012154">
    <property type="protein sequence ID" value="AKS42436.1"/>
    <property type="molecule type" value="Genomic_DNA"/>
</dbReference>
<dbReference type="HAMAP" id="MF_00201">
    <property type="entry name" value="RecO"/>
    <property type="match status" value="1"/>
</dbReference>
<organism evidence="10 11">
    <name type="scientific">Wenzhouxiangella marina</name>
    <dbReference type="NCBI Taxonomy" id="1579979"/>
    <lineage>
        <taxon>Bacteria</taxon>
        <taxon>Pseudomonadati</taxon>
        <taxon>Pseudomonadota</taxon>
        <taxon>Gammaproteobacteria</taxon>
        <taxon>Chromatiales</taxon>
        <taxon>Wenzhouxiangellaceae</taxon>
        <taxon>Wenzhouxiangella</taxon>
    </lineage>
</organism>
<sequence length="242" mass="26864">MRVDDQACWVLHRKAWRESSLLVELFTRDHGRIGLVARAARGARSPWRGMVEPFCPLQAAWSRRGELGTLTALEPSSARIPLSGQALWCGLYLNELLLVLLDRDEPMPDLFEAYGRALTCLLDPDRQARALRRFECELLASLGVLPDLACNATDGAAIVPEGLYHVLPETGLVPVEREGAAVVHGQAALFLAGEIDQADAEIRREARLLTRWLIDHQLGGRSLKTRELLRGGQRRTTTGDSR</sequence>
<keyword evidence="5 8" id="KW-0233">DNA recombination</keyword>
<keyword evidence="4 8" id="KW-0227">DNA damage</keyword>
<proteinExistence type="inferred from homology"/>
<dbReference type="Pfam" id="PF02565">
    <property type="entry name" value="RecO_C"/>
    <property type="match status" value="1"/>
</dbReference>
<evidence type="ECO:0000256" key="2">
    <source>
        <dbReference type="ARBA" id="ARBA00007452"/>
    </source>
</evidence>
<evidence type="ECO:0000313" key="10">
    <source>
        <dbReference type="EMBL" id="AKS42436.1"/>
    </source>
</evidence>
<dbReference type="GO" id="GO:0006302">
    <property type="term" value="P:double-strand break repair"/>
    <property type="evidence" value="ECO:0007669"/>
    <property type="project" value="TreeGrafter"/>
</dbReference>
<dbReference type="InterPro" id="IPR012340">
    <property type="entry name" value="NA-bd_OB-fold"/>
</dbReference>
<keyword evidence="11" id="KW-1185">Reference proteome</keyword>
<keyword evidence="6 8" id="KW-0234">DNA repair</keyword>
<dbReference type="KEGG" id="wma:WM2015_2071"/>
<dbReference type="PANTHER" id="PTHR33991:SF1">
    <property type="entry name" value="DNA REPAIR PROTEIN RECO"/>
    <property type="match status" value="1"/>
</dbReference>
<evidence type="ECO:0000256" key="7">
    <source>
        <dbReference type="ARBA" id="ARBA00033409"/>
    </source>
</evidence>
<dbReference type="OrthoDB" id="9804792at2"/>
<evidence type="ECO:0000259" key="9">
    <source>
        <dbReference type="Pfam" id="PF11967"/>
    </source>
</evidence>
<dbReference type="Pfam" id="PF11967">
    <property type="entry name" value="RecO_N"/>
    <property type="match status" value="1"/>
</dbReference>
<dbReference type="Proteomes" id="UP000066624">
    <property type="component" value="Chromosome"/>
</dbReference>
<dbReference type="SUPFAM" id="SSF57863">
    <property type="entry name" value="ArfGap/RecO-like zinc finger"/>
    <property type="match status" value="1"/>
</dbReference>
<dbReference type="AlphaFoldDB" id="A0A0K0XXV0"/>
<dbReference type="InterPro" id="IPR022572">
    <property type="entry name" value="DNA_rep/recomb_RecO_N"/>
</dbReference>
<gene>
    <name evidence="8" type="primary">recO</name>
    <name evidence="10" type="ORF">WM2015_2071</name>
</gene>
<dbReference type="NCBIfam" id="TIGR00613">
    <property type="entry name" value="reco"/>
    <property type="match status" value="1"/>
</dbReference>
<dbReference type="InterPro" id="IPR042242">
    <property type="entry name" value="RecO_C"/>
</dbReference>
<dbReference type="Gene3D" id="2.40.50.140">
    <property type="entry name" value="Nucleic acid-binding proteins"/>
    <property type="match status" value="1"/>
</dbReference>
<evidence type="ECO:0000256" key="1">
    <source>
        <dbReference type="ARBA" id="ARBA00003065"/>
    </source>
</evidence>
<evidence type="ECO:0000256" key="5">
    <source>
        <dbReference type="ARBA" id="ARBA00023172"/>
    </source>
</evidence>
<evidence type="ECO:0000313" key="11">
    <source>
        <dbReference type="Proteomes" id="UP000066624"/>
    </source>
</evidence>
<feature type="domain" description="DNA replication/recombination mediator RecO N-terminal" evidence="9">
    <location>
        <begin position="6"/>
        <end position="76"/>
    </location>
</feature>
<dbReference type="PANTHER" id="PTHR33991">
    <property type="entry name" value="DNA REPAIR PROTEIN RECO"/>
    <property type="match status" value="1"/>
</dbReference>
<dbReference type="STRING" id="1579979.WM2015_2071"/>
<comment type="similarity">
    <text evidence="2 8">Belongs to the RecO family.</text>
</comment>
<dbReference type="InterPro" id="IPR003717">
    <property type="entry name" value="RecO"/>
</dbReference>
<dbReference type="SUPFAM" id="SSF50249">
    <property type="entry name" value="Nucleic acid-binding proteins"/>
    <property type="match status" value="1"/>
</dbReference>
<accession>A0A0K0XXV0</accession>
<dbReference type="GO" id="GO:0006310">
    <property type="term" value="P:DNA recombination"/>
    <property type="evidence" value="ECO:0007669"/>
    <property type="project" value="UniProtKB-UniRule"/>
</dbReference>
<dbReference type="Gene3D" id="1.20.1440.120">
    <property type="entry name" value="Recombination protein O, C-terminal domain"/>
    <property type="match status" value="1"/>
</dbReference>
<evidence type="ECO:0000256" key="8">
    <source>
        <dbReference type="HAMAP-Rule" id="MF_00201"/>
    </source>
</evidence>
<dbReference type="RefSeq" id="WP_049725996.1">
    <property type="nucleotide sequence ID" value="NZ_CP012154.1"/>
</dbReference>
<dbReference type="GO" id="GO:0043590">
    <property type="term" value="C:bacterial nucleoid"/>
    <property type="evidence" value="ECO:0007669"/>
    <property type="project" value="TreeGrafter"/>
</dbReference>
<dbReference type="InterPro" id="IPR037278">
    <property type="entry name" value="ARFGAP/RecO"/>
</dbReference>
<comment type="function">
    <text evidence="1 8">Involved in DNA repair and RecF pathway recombination.</text>
</comment>
<protein>
    <recommendedName>
        <fullName evidence="3 8">DNA repair protein RecO</fullName>
    </recommendedName>
    <alternativeName>
        <fullName evidence="7 8">Recombination protein O</fullName>
    </alternativeName>
</protein>
<evidence type="ECO:0000256" key="3">
    <source>
        <dbReference type="ARBA" id="ARBA00021310"/>
    </source>
</evidence>
<evidence type="ECO:0000256" key="6">
    <source>
        <dbReference type="ARBA" id="ARBA00023204"/>
    </source>
</evidence>
<name>A0A0K0XXV0_9GAMM</name>